<comment type="subcellular location">
    <subcellularLocation>
        <location evidence="1">Cytoplasm</location>
        <location evidence="1">Cytoskeleton</location>
    </subcellularLocation>
</comment>
<reference evidence="7" key="1">
    <citation type="journal article" date="2022" name="bioRxiv">
        <title>Genomics of Preaxostyla Flagellates Illuminates Evolutionary Transitions and the Path Towards Mitochondrial Loss.</title>
        <authorList>
            <person name="Novak L.V.F."/>
            <person name="Treitli S.C."/>
            <person name="Pyrih J."/>
            <person name="Halakuc P."/>
            <person name="Pipaliya S.V."/>
            <person name="Vacek V."/>
            <person name="Brzon O."/>
            <person name="Soukal P."/>
            <person name="Eme L."/>
            <person name="Dacks J.B."/>
            <person name="Karnkowska A."/>
            <person name="Elias M."/>
            <person name="Hampl V."/>
        </authorList>
    </citation>
    <scope>NUCLEOTIDE SEQUENCE</scope>
    <source>
        <strain evidence="7">RCP-MX</strain>
    </source>
</reference>
<dbReference type="Gene3D" id="3.30.450.30">
    <property type="entry name" value="Dynein light chain 2a, cytoplasmic"/>
    <property type="match status" value="1"/>
</dbReference>
<organism evidence="7 8">
    <name type="scientific">Paratrimastix pyriformis</name>
    <dbReference type="NCBI Taxonomy" id="342808"/>
    <lineage>
        <taxon>Eukaryota</taxon>
        <taxon>Metamonada</taxon>
        <taxon>Preaxostyla</taxon>
        <taxon>Paratrimastigidae</taxon>
        <taxon>Paratrimastix</taxon>
    </lineage>
</organism>
<evidence type="ECO:0000256" key="3">
    <source>
        <dbReference type="ARBA" id="ARBA00022490"/>
    </source>
</evidence>
<evidence type="ECO:0000313" key="8">
    <source>
        <dbReference type="Proteomes" id="UP001141327"/>
    </source>
</evidence>
<evidence type="ECO:0000256" key="6">
    <source>
        <dbReference type="RuleBase" id="RU003909"/>
    </source>
</evidence>
<comment type="caution">
    <text evidence="7">The sequence shown here is derived from an EMBL/GenBank/DDBJ whole genome shotgun (WGS) entry which is preliminary data.</text>
</comment>
<dbReference type="InterPro" id="IPR036140">
    <property type="entry name" value="PFN_sf"/>
</dbReference>
<dbReference type="InterPro" id="IPR048278">
    <property type="entry name" value="PFN"/>
</dbReference>
<name>A0ABQ8UHU8_9EUKA</name>
<proteinExistence type="inferred from homology"/>
<evidence type="ECO:0000256" key="2">
    <source>
        <dbReference type="ARBA" id="ARBA00010058"/>
    </source>
</evidence>
<dbReference type="InterPro" id="IPR005455">
    <property type="entry name" value="PFN_euk"/>
</dbReference>
<protein>
    <recommendedName>
        <fullName evidence="6">Profilin</fullName>
    </recommendedName>
</protein>
<keyword evidence="5" id="KW-0206">Cytoskeleton</keyword>
<dbReference type="Proteomes" id="UP001141327">
    <property type="component" value="Unassembled WGS sequence"/>
</dbReference>
<accession>A0ABQ8UHU8</accession>
<keyword evidence="8" id="KW-1185">Reference proteome</keyword>
<dbReference type="Pfam" id="PF00235">
    <property type="entry name" value="Profilin"/>
    <property type="match status" value="1"/>
</dbReference>
<keyword evidence="3" id="KW-0963">Cytoplasm</keyword>
<gene>
    <name evidence="7" type="ORF">PAPYR_7063</name>
</gene>
<evidence type="ECO:0000313" key="7">
    <source>
        <dbReference type="EMBL" id="KAJ4457471.1"/>
    </source>
</evidence>
<evidence type="ECO:0000256" key="4">
    <source>
        <dbReference type="ARBA" id="ARBA00023203"/>
    </source>
</evidence>
<sequence>MAWDPHVQLNFPPTDARWHVALVGNDGVTWGSTNFTLSQQDGANIAAIFAAEERQAELNVGGGAQTYITRYPKAFQTGIVIGDKKYMASTAENGALYGRKGADGVCVLRLSGGTGFVVATHDAGLHPILLNQHLGEFIDYLKKMGY</sequence>
<dbReference type="SMART" id="SM00392">
    <property type="entry name" value="PROF"/>
    <property type="match status" value="1"/>
</dbReference>
<dbReference type="PANTHER" id="PTHR11604:SF0">
    <property type="entry name" value="PROFILIN"/>
    <property type="match status" value="1"/>
</dbReference>
<dbReference type="PANTHER" id="PTHR11604">
    <property type="entry name" value="PROFILIN"/>
    <property type="match status" value="1"/>
</dbReference>
<evidence type="ECO:0000256" key="5">
    <source>
        <dbReference type="ARBA" id="ARBA00023212"/>
    </source>
</evidence>
<dbReference type="EMBL" id="JAPMOS010000046">
    <property type="protein sequence ID" value="KAJ4457471.1"/>
    <property type="molecule type" value="Genomic_DNA"/>
</dbReference>
<keyword evidence="4 6" id="KW-0009">Actin-binding</keyword>
<comment type="similarity">
    <text evidence="2 6">Belongs to the profilin family.</text>
</comment>
<evidence type="ECO:0000256" key="1">
    <source>
        <dbReference type="ARBA" id="ARBA00004245"/>
    </source>
</evidence>
<dbReference type="SUPFAM" id="SSF55770">
    <property type="entry name" value="Profilin (actin-binding protein)"/>
    <property type="match status" value="1"/>
</dbReference>